<sequence>MSTHPLKPEIR</sequence>
<organism evidence="1 2">
    <name type="scientific">Entamoeba histolytica HM-3:IMSS</name>
    <dbReference type="NCBI Taxonomy" id="885315"/>
    <lineage>
        <taxon>Eukaryota</taxon>
        <taxon>Amoebozoa</taxon>
        <taxon>Evosea</taxon>
        <taxon>Archamoebae</taxon>
        <taxon>Mastigamoebida</taxon>
        <taxon>Entamoebidae</taxon>
        <taxon>Entamoeba</taxon>
    </lineage>
</organism>
<proteinExistence type="predicted"/>
<reference evidence="1 2" key="1">
    <citation type="submission" date="2013-01" db="EMBL/GenBank/DDBJ databases">
        <authorList>
            <person name="Inman J."/>
            <person name="Zafar N."/>
            <person name="Lorenzi H."/>
            <person name="Caler E."/>
        </authorList>
    </citation>
    <scope>NUCLEOTIDE SEQUENCE [LARGE SCALE GENOMIC DNA]</scope>
    <source>
        <strain evidence="1 2">HM-3:IMSS</strain>
    </source>
</reference>
<accession>M7W2B2</accession>
<name>M7W2B2_ENTHI</name>
<protein>
    <submittedName>
        <fullName evidence="1">Uncharacterized protein</fullName>
    </submittedName>
</protein>
<gene>
    <name evidence="1" type="ORF">KM1_298920</name>
</gene>
<dbReference type="Proteomes" id="UP000030780">
    <property type="component" value="Unassembled WGS sequence"/>
</dbReference>
<feature type="non-terminal residue" evidence="1">
    <location>
        <position position="11"/>
    </location>
</feature>
<dbReference type="VEuPathDB" id="AmoebaDB:KM1_298920"/>
<evidence type="ECO:0000313" key="1">
    <source>
        <dbReference type="EMBL" id="EMS11825.1"/>
    </source>
</evidence>
<evidence type="ECO:0000313" key="2">
    <source>
        <dbReference type="Proteomes" id="UP000030780"/>
    </source>
</evidence>
<dbReference type="EMBL" id="KB638636">
    <property type="protein sequence ID" value="EMS11825.1"/>
    <property type="molecule type" value="Genomic_DNA"/>
</dbReference>